<dbReference type="EMBL" id="UGVN01000003">
    <property type="protein sequence ID" value="SUE95643.1"/>
    <property type="molecule type" value="Genomic_DNA"/>
</dbReference>
<keyword evidence="1" id="KW-0233">DNA recombination</keyword>
<dbReference type="InterPro" id="IPR011010">
    <property type="entry name" value="DNA_brk_join_enz"/>
</dbReference>
<organism evidence="2 4">
    <name type="scientific">Roseomonas mucosa</name>
    <dbReference type="NCBI Taxonomy" id="207340"/>
    <lineage>
        <taxon>Bacteria</taxon>
        <taxon>Pseudomonadati</taxon>
        <taxon>Pseudomonadota</taxon>
        <taxon>Alphaproteobacteria</taxon>
        <taxon>Acetobacterales</taxon>
        <taxon>Roseomonadaceae</taxon>
        <taxon>Roseomonas</taxon>
    </lineage>
</organism>
<reference evidence="2 4" key="1">
    <citation type="submission" date="2018-06" db="EMBL/GenBank/DDBJ databases">
        <authorList>
            <consortium name="Pathogen Informatics"/>
            <person name="Doyle S."/>
        </authorList>
    </citation>
    <scope>NUCLEOTIDE SEQUENCE [LARGE SCALE GENOMIC DNA]</scope>
    <source>
        <strain evidence="2 4">NCTC13291</strain>
    </source>
</reference>
<evidence type="ECO:0000256" key="1">
    <source>
        <dbReference type="ARBA" id="ARBA00023172"/>
    </source>
</evidence>
<sequence>MTALQLLADSCNERDALPVLISAPLRPGVDRAHISRYGDPVWDLAPGVFRENARRCHVTVHFAVIQDPSIADALRQILHARLNVDLPGHRSRLEPAGVRGEANRILRFFDFVKAQLGHFDLGRVDQSLADRYARSLRLAGLRPVAAAALLRIVFDLHELRHHLPTARLSFEPWPGRSPFSVAGAKYVAGENRTPRIPEAIITPLLAWSLRYVNYYAGDILASRAELDRLEAKRNRLVAAEAGLDHTDRRSRQRQRLNTYIAALRRQGRGIPIWTTAHNGTTRTDPQSGKVTPPINYHLIHLHAGIDAQVEPAMHLGLTTGAPDLIAAAIAELGTEIGGMDTPISADLDTGLPWRTRFDAKVLALEEVMLQSAAYVVCAYLSGMRDSEIQAMKRGCLSITRAEDGAILRHRIKSTAYKGKRGCGEETEWVTIAPVAEAIAVLERLSARAGQARGTTTLWPVLTLRANTKTHVSAEIVRQLNRFRDHLNDRFGTAQAPIIPAGPNGAPWRLTTRQFRRTIAWHIANRPFGTIAGMIQYKHASVAAFEGYAGSSRSGFRGEIEAQRALGQIDDILVYFDDRQGGARLGGPAANRIGAALDTAAHELAPLPAMIADRPRLRTMLGSLARTLHVGPLADCFFDPATALCLNRISEPGATGPMIAMCEPVRCPNACIAERHRPAWQRGADEARLLLREKRLPEPQRVTLQAEVARIERVLEQIAPGAATPRTGVAGEGEEAGFRVTG</sequence>
<evidence type="ECO:0000313" key="2">
    <source>
        <dbReference type="EMBL" id="SUE38709.1"/>
    </source>
</evidence>
<dbReference type="GO" id="GO:0015074">
    <property type="term" value="P:DNA integration"/>
    <property type="evidence" value="ECO:0007669"/>
    <property type="project" value="InterPro"/>
</dbReference>
<accession>A0A379MWD5</accession>
<dbReference type="RefSeq" id="WP_062346518.1">
    <property type="nucleotide sequence ID" value="NZ_CBCSHT010000190.1"/>
</dbReference>
<evidence type="ECO:0000313" key="3">
    <source>
        <dbReference type="EMBL" id="SUE95643.1"/>
    </source>
</evidence>
<dbReference type="Gene3D" id="1.10.443.10">
    <property type="entry name" value="Intergrase catalytic core"/>
    <property type="match status" value="1"/>
</dbReference>
<dbReference type="Proteomes" id="UP000254919">
    <property type="component" value="Unassembled WGS sequence"/>
</dbReference>
<evidence type="ECO:0008006" key="5">
    <source>
        <dbReference type="Google" id="ProtNLM"/>
    </source>
</evidence>
<protein>
    <recommendedName>
        <fullName evidence="5">Integrase</fullName>
    </recommendedName>
</protein>
<evidence type="ECO:0000313" key="4">
    <source>
        <dbReference type="Proteomes" id="UP000254919"/>
    </source>
</evidence>
<dbReference type="GO" id="GO:0006310">
    <property type="term" value="P:DNA recombination"/>
    <property type="evidence" value="ECO:0007669"/>
    <property type="project" value="UniProtKB-KW"/>
</dbReference>
<dbReference type="AlphaFoldDB" id="A0A379MWD5"/>
<dbReference type="SUPFAM" id="SSF56349">
    <property type="entry name" value="DNA breaking-rejoining enzymes"/>
    <property type="match status" value="1"/>
</dbReference>
<dbReference type="InterPro" id="IPR013762">
    <property type="entry name" value="Integrase-like_cat_sf"/>
</dbReference>
<dbReference type="EMBL" id="UGVN01000001">
    <property type="protein sequence ID" value="SUE38709.1"/>
    <property type="molecule type" value="Genomic_DNA"/>
</dbReference>
<name>A0A379MWD5_9PROT</name>
<dbReference type="GO" id="GO:0003677">
    <property type="term" value="F:DNA binding"/>
    <property type="evidence" value="ECO:0007669"/>
    <property type="project" value="InterPro"/>
</dbReference>
<gene>
    <name evidence="2" type="ORF">NCTC13291_00830</name>
    <name evidence="3" type="ORF">NCTC13291_04531</name>
</gene>
<proteinExistence type="predicted"/>